<name>F8P6U2_SERL9</name>
<dbReference type="AlphaFoldDB" id="F8P6U2"/>
<evidence type="ECO:0000256" key="6">
    <source>
        <dbReference type="ARBA" id="ARBA00022840"/>
    </source>
</evidence>
<keyword evidence="2" id="KW-0597">Phosphoprotein</keyword>
<feature type="region of interest" description="Disordered" evidence="13">
    <location>
        <begin position="1"/>
        <end position="43"/>
    </location>
</feature>
<dbReference type="InterPro" id="IPR008271">
    <property type="entry name" value="Ser/Thr_kinase_AS"/>
</dbReference>
<dbReference type="PANTHER" id="PTHR24353:SF143">
    <property type="entry name" value="PROTEIN KINASE DOMAIN-CONTAINING PROTEIN"/>
    <property type="match status" value="1"/>
</dbReference>
<feature type="compositionally biased region" description="Basic residues" evidence="13">
    <location>
        <begin position="10"/>
        <end position="26"/>
    </location>
</feature>
<keyword evidence="6 11" id="KW-0067">ATP-binding</keyword>
<evidence type="ECO:0000256" key="7">
    <source>
        <dbReference type="ARBA" id="ARBA00047292"/>
    </source>
</evidence>
<evidence type="ECO:0000256" key="10">
    <source>
        <dbReference type="ARBA" id="ARBA00048679"/>
    </source>
</evidence>
<dbReference type="PANTHER" id="PTHR24353">
    <property type="entry name" value="CYCLIC NUCLEOTIDE-DEPENDENT PROTEIN KINASE"/>
    <property type="match status" value="1"/>
</dbReference>
<evidence type="ECO:0000256" key="8">
    <source>
        <dbReference type="ARBA" id="ARBA00047454"/>
    </source>
</evidence>
<comment type="catalytic activity">
    <reaction evidence="10">
        <text>L-seryl-[protein] + ATP = O-phospho-L-seryl-[protein] + ADP + H(+)</text>
        <dbReference type="Rhea" id="RHEA:17989"/>
        <dbReference type="Rhea" id="RHEA-COMP:9863"/>
        <dbReference type="Rhea" id="RHEA-COMP:11604"/>
        <dbReference type="ChEBI" id="CHEBI:15378"/>
        <dbReference type="ChEBI" id="CHEBI:29999"/>
        <dbReference type="ChEBI" id="CHEBI:30616"/>
        <dbReference type="ChEBI" id="CHEBI:83421"/>
        <dbReference type="ChEBI" id="CHEBI:456216"/>
        <dbReference type="EC" id="2.7.11.1"/>
    </reaction>
</comment>
<dbReference type="GO" id="GO:0004691">
    <property type="term" value="F:cAMP-dependent protein kinase activity"/>
    <property type="evidence" value="ECO:0007669"/>
    <property type="project" value="UniProtKB-EC"/>
</dbReference>
<dbReference type="InterPro" id="IPR011009">
    <property type="entry name" value="Kinase-like_dom_sf"/>
</dbReference>
<comment type="catalytic activity">
    <reaction evidence="9">
        <text>L-threonyl-[protein] + ATP = O-phospho-L-threonyl-[protein] + ADP + H(+)</text>
        <dbReference type="Rhea" id="RHEA:46608"/>
        <dbReference type="Rhea" id="RHEA-COMP:11060"/>
        <dbReference type="Rhea" id="RHEA-COMP:11605"/>
        <dbReference type="ChEBI" id="CHEBI:15378"/>
        <dbReference type="ChEBI" id="CHEBI:30013"/>
        <dbReference type="ChEBI" id="CHEBI:30616"/>
        <dbReference type="ChEBI" id="CHEBI:61977"/>
        <dbReference type="ChEBI" id="CHEBI:456216"/>
        <dbReference type="EC" id="2.7.11.1"/>
    </reaction>
</comment>
<reference evidence="15" key="1">
    <citation type="submission" date="2011-04" db="EMBL/GenBank/DDBJ databases">
        <title>Evolution of plant cell wall degrading machinery underlies the functional diversity of forest fungi.</title>
        <authorList>
            <consortium name="US DOE Joint Genome Institute (JGI-PGF)"/>
            <person name="Eastwood D.C."/>
            <person name="Floudas D."/>
            <person name="Binder M."/>
            <person name="Majcherczyk A."/>
            <person name="Schneider P."/>
            <person name="Aerts A."/>
            <person name="Asiegbu F.O."/>
            <person name="Baker S.E."/>
            <person name="Barry K."/>
            <person name="Bendiksby M."/>
            <person name="Blumentritt M."/>
            <person name="Coutinho P.M."/>
            <person name="Cullen D."/>
            <person name="Cullen D."/>
            <person name="Gathman A."/>
            <person name="Goodell B."/>
            <person name="Henrissat B."/>
            <person name="Ihrmark K."/>
            <person name="Kauserud H."/>
            <person name="Kohler A."/>
            <person name="LaButti K."/>
            <person name="Lapidus A."/>
            <person name="Lavin J.L."/>
            <person name="Lee Y.-H."/>
            <person name="Lindquist E."/>
            <person name="Lilly W."/>
            <person name="Lucas S."/>
            <person name="Morin E."/>
            <person name="Murat C."/>
            <person name="Oguiza J.A."/>
            <person name="Park J."/>
            <person name="Pisabarro A.G."/>
            <person name="Riley R."/>
            <person name="Rosling A."/>
            <person name="Salamov A."/>
            <person name="Schmidt O."/>
            <person name="Schmutz J."/>
            <person name="Skrede I."/>
            <person name="Stenlid J."/>
            <person name="Wiebenga A."/>
            <person name="Xie X."/>
            <person name="Kues U."/>
            <person name="Hibbett D.S."/>
            <person name="Hoffmeister D."/>
            <person name="Hogberg N."/>
            <person name="Martin F."/>
            <person name="Grigoriev I.V."/>
            <person name="Watkinson S.C."/>
        </authorList>
    </citation>
    <scope>NUCLEOTIDE SEQUENCE</scope>
    <source>
        <strain evidence="15">S7.9</strain>
    </source>
</reference>
<dbReference type="GO" id="GO:0005952">
    <property type="term" value="C:cAMP-dependent protein kinase complex"/>
    <property type="evidence" value="ECO:0007669"/>
    <property type="project" value="TreeGrafter"/>
</dbReference>
<evidence type="ECO:0000256" key="1">
    <source>
        <dbReference type="ARBA" id="ARBA00022527"/>
    </source>
</evidence>
<keyword evidence="3" id="KW-0808">Transferase</keyword>
<dbReference type="Gene3D" id="1.10.510.10">
    <property type="entry name" value="Transferase(Phosphotransferase) domain 1"/>
    <property type="match status" value="1"/>
</dbReference>
<dbReference type="RefSeq" id="XP_007322115.1">
    <property type="nucleotide sequence ID" value="XM_007322053.1"/>
</dbReference>
<dbReference type="SUPFAM" id="SSF56112">
    <property type="entry name" value="Protein kinase-like (PK-like)"/>
    <property type="match status" value="1"/>
</dbReference>
<dbReference type="PROSITE" id="PS50011">
    <property type="entry name" value="PROTEIN_KINASE_DOM"/>
    <property type="match status" value="1"/>
</dbReference>
<dbReference type="SMART" id="SM00220">
    <property type="entry name" value="S_TKc"/>
    <property type="match status" value="1"/>
</dbReference>
<evidence type="ECO:0000256" key="11">
    <source>
        <dbReference type="PROSITE-ProRule" id="PRU10141"/>
    </source>
</evidence>
<keyword evidence="1 12" id="KW-0723">Serine/threonine-protein kinase</keyword>
<dbReference type="InterPro" id="IPR000719">
    <property type="entry name" value="Prot_kinase_dom"/>
</dbReference>
<sequence length="416" mass="46964">MRSPAQTSGKKGKKTSITKHPARNPKKASLGQPKNHNKPVSQGIGCVNAQSAKYHLNSLQGAGTATPVHLIDPRPPPLSLKDLECLSTLGQGAFGSVLLTRVRRREPANVLDKPGSLFAVKVFTKESMRDFDRQSPEDTHSERGRLSELPWSPWISGVVATFHDELNLYLALELTPCGTFHDLLVKQGPFNASTARFYYANIVCGLSFLHDHGIVHRDLKPGNILLGSDGYLRLADFGYAKEEDYESPGWAMIGTPVYMAPEVLQWQAMTGRGIDWWASGVILYEMVVKKLPFYAKVDTRIFKRIESGKYKWPRHLRVGGSLKSLVAGLLTFEAAERLGTYGAWDIMNHAWLRNINWDTMFRRQYLAPYIPREPSHDQIWLKNPLPEQHTVPGLHVVRPPVHRQHDLRLPKKRPDY</sequence>
<evidence type="ECO:0000259" key="14">
    <source>
        <dbReference type="PROSITE" id="PS50011"/>
    </source>
</evidence>
<comment type="catalytic activity">
    <reaction evidence="7">
        <text>L-threonyl-[protein] + ATP = O-phospho-L-threonyl-[protein] + ADP + H(+)</text>
        <dbReference type="Rhea" id="RHEA:46608"/>
        <dbReference type="Rhea" id="RHEA-COMP:11060"/>
        <dbReference type="Rhea" id="RHEA-COMP:11605"/>
        <dbReference type="ChEBI" id="CHEBI:15378"/>
        <dbReference type="ChEBI" id="CHEBI:30013"/>
        <dbReference type="ChEBI" id="CHEBI:30616"/>
        <dbReference type="ChEBI" id="CHEBI:61977"/>
        <dbReference type="ChEBI" id="CHEBI:456216"/>
        <dbReference type="EC" id="2.7.11.11"/>
    </reaction>
</comment>
<dbReference type="PROSITE" id="PS00108">
    <property type="entry name" value="PROTEIN_KINASE_ST"/>
    <property type="match status" value="1"/>
</dbReference>
<feature type="domain" description="Protein kinase" evidence="14">
    <location>
        <begin position="83"/>
        <end position="352"/>
    </location>
</feature>
<dbReference type="Gene3D" id="3.30.200.20">
    <property type="entry name" value="Phosphorylase Kinase, domain 1"/>
    <property type="match status" value="1"/>
</dbReference>
<evidence type="ECO:0000256" key="5">
    <source>
        <dbReference type="ARBA" id="ARBA00022777"/>
    </source>
</evidence>
<proteinExistence type="inferred from homology"/>
<evidence type="ECO:0000313" key="15">
    <source>
        <dbReference type="EMBL" id="EGO21158.1"/>
    </source>
</evidence>
<keyword evidence="5" id="KW-0418">Kinase</keyword>
<dbReference type="HOGENOM" id="CLU_000288_63_5_1"/>
<evidence type="ECO:0000256" key="9">
    <source>
        <dbReference type="ARBA" id="ARBA00047899"/>
    </source>
</evidence>
<dbReference type="EMBL" id="GL945439">
    <property type="protein sequence ID" value="EGO21158.1"/>
    <property type="molecule type" value="Genomic_DNA"/>
</dbReference>
<evidence type="ECO:0000256" key="3">
    <source>
        <dbReference type="ARBA" id="ARBA00022679"/>
    </source>
</evidence>
<keyword evidence="4 11" id="KW-0547">Nucleotide-binding</keyword>
<dbReference type="GO" id="GO:0007010">
    <property type="term" value="P:cytoskeleton organization"/>
    <property type="evidence" value="ECO:0007669"/>
    <property type="project" value="UniProtKB-ARBA"/>
</dbReference>
<evidence type="ECO:0000256" key="4">
    <source>
        <dbReference type="ARBA" id="ARBA00022741"/>
    </source>
</evidence>
<evidence type="ECO:0000256" key="2">
    <source>
        <dbReference type="ARBA" id="ARBA00022553"/>
    </source>
</evidence>
<dbReference type="GO" id="GO:0005524">
    <property type="term" value="F:ATP binding"/>
    <property type="evidence" value="ECO:0007669"/>
    <property type="project" value="UniProtKB-UniRule"/>
</dbReference>
<gene>
    <name evidence="15" type="ORF">SERLADRAFT_475953</name>
</gene>
<dbReference type="Pfam" id="PF00069">
    <property type="entry name" value="Pkinase"/>
    <property type="match status" value="1"/>
</dbReference>
<evidence type="ECO:0000256" key="12">
    <source>
        <dbReference type="RuleBase" id="RU000304"/>
    </source>
</evidence>
<comment type="catalytic activity">
    <reaction evidence="8">
        <text>L-seryl-[protein] + ATP = O-phospho-L-seryl-[protein] + ADP + H(+)</text>
        <dbReference type="Rhea" id="RHEA:17989"/>
        <dbReference type="Rhea" id="RHEA-COMP:9863"/>
        <dbReference type="Rhea" id="RHEA-COMP:11604"/>
        <dbReference type="ChEBI" id="CHEBI:15378"/>
        <dbReference type="ChEBI" id="CHEBI:29999"/>
        <dbReference type="ChEBI" id="CHEBI:30616"/>
        <dbReference type="ChEBI" id="CHEBI:83421"/>
        <dbReference type="ChEBI" id="CHEBI:456216"/>
        <dbReference type="EC" id="2.7.11.11"/>
    </reaction>
</comment>
<feature type="binding site" evidence="11">
    <location>
        <position position="121"/>
    </location>
    <ligand>
        <name>ATP</name>
        <dbReference type="ChEBI" id="CHEBI:30616"/>
    </ligand>
</feature>
<comment type="similarity">
    <text evidence="12">Belongs to the protein kinase superfamily.</text>
</comment>
<dbReference type="PROSITE" id="PS00107">
    <property type="entry name" value="PROTEIN_KINASE_ATP"/>
    <property type="match status" value="1"/>
</dbReference>
<dbReference type="OrthoDB" id="10252171at2759"/>
<dbReference type="GeneID" id="18820722"/>
<accession>F8P6U2</accession>
<dbReference type="InterPro" id="IPR017441">
    <property type="entry name" value="Protein_kinase_ATP_BS"/>
</dbReference>
<organism>
    <name type="scientific">Serpula lacrymans var. lacrymans (strain S7.9)</name>
    <name type="common">Dry rot fungus</name>
    <dbReference type="NCBI Taxonomy" id="578457"/>
    <lineage>
        <taxon>Eukaryota</taxon>
        <taxon>Fungi</taxon>
        <taxon>Dikarya</taxon>
        <taxon>Basidiomycota</taxon>
        <taxon>Agaricomycotina</taxon>
        <taxon>Agaricomycetes</taxon>
        <taxon>Agaricomycetidae</taxon>
        <taxon>Boletales</taxon>
        <taxon>Coniophorineae</taxon>
        <taxon>Serpulaceae</taxon>
        <taxon>Serpula</taxon>
    </lineage>
</organism>
<dbReference type="Proteomes" id="UP000008064">
    <property type="component" value="Unassembled WGS sequence"/>
</dbReference>
<dbReference type="KEGG" id="sla:SERLADRAFT_475953"/>
<dbReference type="FunFam" id="1.10.510.10:FF:000024">
    <property type="entry name" value="Probable serine/threonine-protein kinase cot-1"/>
    <property type="match status" value="1"/>
</dbReference>
<protein>
    <recommendedName>
        <fullName evidence="14">Protein kinase domain-containing protein</fullName>
    </recommendedName>
</protein>
<evidence type="ECO:0000256" key="13">
    <source>
        <dbReference type="SAM" id="MobiDB-lite"/>
    </source>
</evidence>